<protein>
    <submittedName>
        <fullName evidence="1">Uncharacterized protein</fullName>
    </submittedName>
</protein>
<evidence type="ECO:0000313" key="2">
    <source>
        <dbReference type="Proteomes" id="UP000013827"/>
    </source>
</evidence>
<evidence type="ECO:0000313" key="1">
    <source>
        <dbReference type="EnsemblProtists" id="EOD27716"/>
    </source>
</evidence>
<dbReference type="RefSeq" id="XP_005780145.1">
    <property type="nucleotide sequence ID" value="XM_005780088.1"/>
</dbReference>
<accession>A0A0D3JW31</accession>
<name>A0A0D3JW31_EMIH1</name>
<reference evidence="1" key="2">
    <citation type="submission" date="2024-10" db="UniProtKB">
        <authorList>
            <consortium name="EnsemblProtists"/>
        </authorList>
    </citation>
    <scope>IDENTIFICATION</scope>
</reference>
<dbReference type="PaxDb" id="2903-EOD27716"/>
<dbReference type="Proteomes" id="UP000013827">
    <property type="component" value="Unassembled WGS sequence"/>
</dbReference>
<organism evidence="1 2">
    <name type="scientific">Emiliania huxleyi (strain CCMP1516)</name>
    <dbReference type="NCBI Taxonomy" id="280463"/>
    <lineage>
        <taxon>Eukaryota</taxon>
        <taxon>Haptista</taxon>
        <taxon>Haptophyta</taxon>
        <taxon>Prymnesiophyceae</taxon>
        <taxon>Isochrysidales</taxon>
        <taxon>Noelaerhabdaceae</taxon>
        <taxon>Emiliania</taxon>
    </lineage>
</organism>
<sequence>MLALLIGSHETYSLAAPVAHATRAAPPAMVFRQALSEKQTAAKQGWYYGKVVPTAGFQATMGDNEIGRRAKLSSSDEAATRDSASVVAAAEKSWYYAEPFKANSAYTPAFGDNA</sequence>
<dbReference type="HOGENOM" id="CLU_2125783_0_0_1"/>
<dbReference type="GeneID" id="17273262"/>
<dbReference type="EnsemblProtists" id="EOD27716">
    <property type="protein sequence ID" value="EOD27716"/>
    <property type="gene ID" value="EMIHUDRAFT_434865"/>
</dbReference>
<reference evidence="2" key="1">
    <citation type="journal article" date="2013" name="Nature">
        <title>Pan genome of the phytoplankton Emiliania underpins its global distribution.</title>
        <authorList>
            <person name="Read B.A."/>
            <person name="Kegel J."/>
            <person name="Klute M.J."/>
            <person name="Kuo A."/>
            <person name="Lefebvre S.C."/>
            <person name="Maumus F."/>
            <person name="Mayer C."/>
            <person name="Miller J."/>
            <person name="Monier A."/>
            <person name="Salamov A."/>
            <person name="Young J."/>
            <person name="Aguilar M."/>
            <person name="Claverie J.M."/>
            <person name="Frickenhaus S."/>
            <person name="Gonzalez K."/>
            <person name="Herman E.K."/>
            <person name="Lin Y.C."/>
            <person name="Napier J."/>
            <person name="Ogata H."/>
            <person name="Sarno A.F."/>
            <person name="Shmutz J."/>
            <person name="Schroeder D."/>
            <person name="de Vargas C."/>
            <person name="Verret F."/>
            <person name="von Dassow P."/>
            <person name="Valentin K."/>
            <person name="Van de Peer Y."/>
            <person name="Wheeler G."/>
            <person name="Dacks J.B."/>
            <person name="Delwiche C.F."/>
            <person name="Dyhrman S.T."/>
            <person name="Glockner G."/>
            <person name="John U."/>
            <person name="Richards T."/>
            <person name="Worden A.Z."/>
            <person name="Zhang X."/>
            <person name="Grigoriev I.V."/>
            <person name="Allen A.E."/>
            <person name="Bidle K."/>
            <person name="Borodovsky M."/>
            <person name="Bowler C."/>
            <person name="Brownlee C."/>
            <person name="Cock J.M."/>
            <person name="Elias M."/>
            <person name="Gladyshev V.N."/>
            <person name="Groth M."/>
            <person name="Guda C."/>
            <person name="Hadaegh A."/>
            <person name="Iglesias-Rodriguez M.D."/>
            <person name="Jenkins J."/>
            <person name="Jones B.M."/>
            <person name="Lawson T."/>
            <person name="Leese F."/>
            <person name="Lindquist E."/>
            <person name="Lobanov A."/>
            <person name="Lomsadze A."/>
            <person name="Malik S.B."/>
            <person name="Marsh M.E."/>
            <person name="Mackinder L."/>
            <person name="Mock T."/>
            <person name="Mueller-Roeber B."/>
            <person name="Pagarete A."/>
            <person name="Parker M."/>
            <person name="Probert I."/>
            <person name="Quesneville H."/>
            <person name="Raines C."/>
            <person name="Rensing S.A."/>
            <person name="Riano-Pachon D.M."/>
            <person name="Richier S."/>
            <person name="Rokitta S."/>
            <person name="Shiraiwa Y."/>
            <person name="Soanes D.M."/>
            <person name="van der Giezen M."/>
            <person name="Wahlund T.M."/>
            <person name="Williams B."/>
            <person name="Wilson W."/>
            <person name="Wolfe G."/>
            <person name="Wurch L.L."/>
        </authorList>
    </citation>
    <scope>NUCLEOTIDE SEQUENCE</scope>
</reference>
<keyword evidence="2" id="KW-1185">Reference proteome</keyword>
<proteinExistence type="predicted"/>
<dbReference type="KEGG" id="ehx:EMIHUDRAFT_434865"/>
<dbReference type="AlphaFoldDB" id="A0A0D3JW31"/>